<dbReference type="InterPro" id="IPR019787">
    <property type="entry name" value="Znf_PHD-finger"/>
</dbReference>
<evidence type="ECO:0000256" key="2">
    <source>
        <dbReference type="ARBA" id="ARBA00022771"/>
    </source>
</evidence>
<feature type="compositionally biased region" description="Basic residues" evidence="7">
    <location>
        <begin position="662"/>
        <end position="674"/>
    </location>
</feature>
<dbReference type="InterPro" id="IPR036390">
    <property type="entry name" value="WH_DNA-bd_sf"/>
</dbReference>
<evidence type="ECO:0000256" key="7">
    <source>
        <dbReference type="SAM" id="MobiDB-lite"/>
    </source>
</evidence>
<dbReference type="SUPFAM" id="SSF46785">
    <property type="entry name" value="Winged helix' DNA-binding domain"/>
    <property type="match status" value="1"/>
</dbReference>
<dbReference type="InterPro" id="IPR013083">
    <property type="entry name" value="Znf_RING/FYVE/PHD"/>
</dbReference>
<feature type="region of interest" description="Disordered" evidence="7">
    <location>
        <begin position="338"/>
        <end position="373"/>
    </location>
</feature>
<evidence type="ECO:0000256" key="1">
    <source>
        <dbReference type="ARBA" id="ARBA00022723"/>
    </source>
</evidence>
<gene>
    <name evidence="10" type="ORF">PRZ48_012290</name>
</gene>
<feature type="DNA-binding region" description="Fork-head" evidence="5">
    <location>
        <begin position="960"/>
        <end position="1064"/>
    </location>
</feature>
<comment type="caution">
    <text evidence="10">The sequence shown here is derived from an EMBL/GenBank/DDBJ whole genome shotgun (WGS) entry which is preliminary data.</text>
</comment>
<dbReference type="Pfam" id="PF00250">
    <property type="entry name" value="Forkhead"/>
    <property type="match status" value="1"/>
</dbReference>
<keyword evidence="3" id="KW-0862">Zinc</keyword>
<protein>
    <recommendedName>
        <fullName evidence="12">PHD-type domain-containing protein</fullName>
    </recommendedName>
</protein>
<dbReference type="InterPro" id="IPR001766">
    <property type="entry name" value="Fork_head_dom"/>
</dbReference>
<feature type="region of interest" description="Disordered" evidence="7">
    <location>
        <begin position="1061"/>
        <end position="1085"/>
    </location>
</feature>
<dbReference type="InterPro" id="IPR001965">
    <property type="entry name" value="Znf_PHD"/>
</dbReference>
<evidence type="ECO:0000259" key="9">
    <source>
        <dbReference type="PROSITE" id="PS50039"/>
    </source>
</evidence>
<evidence type="ECO:0000256" key="5">
    <source>
        <dbReference type="PROSITE-ProRule" id="PRU00089"/>
    </source>
</evidence>
<keyword evidence="4 5" id="KW-0238">DNA-binding</keyword>
<dbReference type="Pfam" id="PF00628">
    <property type="entry name" value="PHD"/>
    <property type="match status" value="1"/>
</dbReference>
<evidence type="ECO:0000313" key="10">
    <source>
        <dbReference type="EMBL" id="KAK4496310.1"/>
    </source>
</evidence>
<feature type="compositionally biased region" description="Polar residues" evidence="7">
    <location>
        <begin position="451"/>
        <end position="464"/>
    </location>
</feature>
<feature type="compositionally biased region" description="Polar residues" evidence="7">
    <location>
        <begin position="1108"/>
        <end position="1119"/>
    </location>
</feature>
<dbReference type="SMART" id="SM00339">
    <property type="entry name" value="FH"/>
    <property type="match status" value="1"/>
</dbReference>
<dbReference type="InterPro" id="IPR019786">
    <property type="entry name" value="Zinc_finger_PHD-type_CS"/>
</dbReference>
<feature type="domain" description="Fork-head" evidence="9">
    <location>
        <begin position="960"/>
        <end position="1064"/>
    </location>
</feature>
<feature type="region of interest" description="Disordered" evidence="7">
    <location>
        <begin position="440"/>
        <end position="470"/>
    </location>
</feature>
<dbReference type="Gene3D" id="3.30.40.10">
    <property type="entry name" value="Zinc/RING finger domain, C3HC4 (zinc finger)"/>
    <property type="match status" value="1"/>
</dbReference>
<dbReference type="InterPro" id="IPR011011">
    <property type="entry name" value="Znf_FYVE_PHD"/>
</dbReference>
<feature type="compositionally biased region" description="Polar residues" evidence="7">
    <location>
        <begin position="1173"/>
        <end position="1185"/>
    </location>
</feature>
<feature type="compositionally biased region" description="Basic and acidic residues" evidence="7">
    <location>
        <begin position="1"/>
        <end position="15"/>
    </location>
</feature>
<name>A0ABR0E4E5_ZASCE</name>
<evidence type="ECO:0000256" key="4">
    <source>
        <dbReference type="ARBA" id="ARBA00023125"/>
    </source>
</evidence>
<feature type="region of interest" description="Disordered" evidence="7">
    <location>
        <begin position="926"/>
        <end position="955"/>
    </location>
</feature>
<feature type="compositionally biased region" description="Basic and acidic residues" evidence="7">
    <location>
        <begin position="675"/>
        <end position="684"/>
    </location>
</feature>
<reference evidence="10 11" key="1">
    <citation type="journal article" date="2023" name="G3 (Bethesda)">
        <title>A chromosome-level genome assembly of Zasmidium syzygii isolated from banana leaves.</title>
        <authorList>
            <person name="van Westerhoven A.C."/>
            <person name="Mehrabi R."/>
            <person name="Talebi R."/>
            <person name="Steentjes M.B.F."/>
            <person name="Corcolon B."/>
            <person name="Chong P.A."/>
            <person name="Kema G.H.J."/>
            <person name="Seidl M.F."/>
        </authorList>
    </citation>
    <scope>NUCLEOTIDE SEQUENCE [LARGE SCALE GENOMIC DNA]</scope>
    <source>
        <strain evidence="10 11">P124</strain>
    </source>
</reference>
<dbReference type="SUPFAM" id="SSF57903">
    <property type="entry name" value="FYVE/PHD zinc finger"/>
    <property type="match status" value="1"/>
</dbReference>
<feature type="compositionally biased region" description="Basic and acidic residues" evidence="7">
    <location>
        <begin position="580"/>
        <end position="589"/>
    </location>
</feature>
<feature type="compositionally biased region" description="Basic and acidic residues" evidence="7">
    <location>
        <begin position="135"/>
        <end position="180"/>
    </location>
</feature>
<keyword evidence="2 6" id="KW-0863">Zinc-finger</keyword>
<dbReference type="CDD" id="cd15489">
    <property type="entry name" value="PHD_SF"/>
    <property type="match status" value="1"/>
</dbReference>
<feature type="region of interest" description="Disordered" evidence="7">
    <location>
        <begin position="650"/>
        <end position="684"/>
    </location>
</feature>
<organism evidence="10 11">
    <name type="scientific">Zasmidium cellare</name>
    <name type="common">Wine cellar mold</name>
    <name type="synonym">Racodium cellare</name>
    <dbReference type="NCBI Taxonomy" id="395010"/>
    <lineage>
        <taxon>Eukaryota</taxon>
        <taxon>Fungi</taxon>
        <taxon>Dikarya</taxon>
        <taxon>Ascomycota</taxon>
        <taxon>Pezizomycotina</taxon>
        <taxon>Dothideomycetes</taxon>
        <taxon>Dothideomycetidae</taxon>
        <taxon>Mycosphaerellales</taxon>
        <taxon>Mycosphaerellaceae</taxon>
        <taxon>Zasmidium</taxon>
    </lineage>
</organism>
<feature type="region of interest" description="Disordered" evidence="7">
    <location>
        <begin position="722"/>
        <end position="751"/>
    </location>
</feature>
<feature type="region of interest" description="Disordered" evidence="7">
    <location>
        <begin position="540"/>
        <end position="613"/>
    </location>
</feature>
<feature type="compositionally biased region" description="Basic and acidic residues" evidence="7">
    <location>
        <begin position="196"/>
        <end position="207"/>
    </location>
</feature>
<dbReference type="PROSITE" id="PS50039">
    <property type="entry name" value="FORK_HEAD_3"/>
    <property type="match status" value="1"/>
</dbReference>
<proteinExistence type="predicted"/>
<feature type="region of interest" description="Disordered" evidence="7">
    <location>
        <begin position="1107"/>
        <end position="1210"/>
    </location>
</feature>
<feature type="compositionally biased region" description="Low complexity" evidence="7">
    <location>
        <begin position="186"/>
        <end position="195"/>
    </location>
</feature>
<dbReference type="PROSITE" id="PS01359">
    <property type="entry name" value="ZF_PHD_1"/>
    <property type="match status" value="1"/>
</dbReference>
<dbReference type="Proteomes" id="UP001305779">
    <property type="component" value="Unassembled WGS sequence"/>
</dbReference>
<dbReference type="Gene3D" id="1.10.10.10">
    <property type="entry name" value="Winged helix-like DNA-binding domain superfamily/Winged helix DNA-binding domain"/>
    <property type="match status" value="1"/>
</dbReference>
<feature type="domain" description="PHD-type" evidence="8">
    <location>
        <begin position="470"/>
        <end position="521"/>
    </location>
</feature>
<dbReference type="InterPro" id="IPR036388">
    <property type="entry name" value="WH-like_DNA-bd_sf"/>
</dbReference>
<evidence type="ECO:0000256" key="3">
    <source>
        <dbReference type="ARBA" id="ARBA00022833"/>
    </source>
</evidence>
<evidence type="ECO:0000259" key="8">
    <source>
        <dbReference type="PROSITE" id="PS50016"/>
    </source>
</evidence>
<keyword evidence="5" id="KW-0539">Nucleus</keyword>
<evidence type="ECO:0000256" key="6">
    <source>
        <dbReference type="PROSITE-ProRule" id="PRU00146"/>
    </source>
</evidence>
<keyword evidence="11" id="KW-1185">Reference proteome</keyword>
<feature type="region of interest" description="Disordered" evidence="7">
    <location>
        <begin position="1"/>
        <end position="295"/>
    </location>
</feature>
<dbReference type="EMBL" id="JAXOVC010000010">
    <property type="protein sequence ID" value="KAK4496310.1"/>
    <property type="molecule type" value="Genomic_DNA"/>
</dbReference>
<evidence type="ECO:0008006" key="12">
    <source>
        <dbReference type="Google" id="ProtNLM"/>
    </source>
</evidence>
<keyword evidence="1" id="KW-0479">Metal-binding</keyword>
<sequence length="1377" mass="151233">MSPAEDSRRTHDLFRRMPATQPKDNARPPSPEEYNFLNAAGERRNQGQQLRNQPALRDGHRRHNSSYSNDDPYRPPRRTYERSPSPPIVKSSPQAGPYPQSPRLRRDDSRVELFPSHRRQPSSRTRDSGPAPHISDFREPANRDSYRVDRRDPREPPSPADRRREGRPKPSSPLDRDVPKLNHWHSSPAVPSAAARRNDARSPHEEPSYSTSSIGTGELSYANMRWMNPQPSPAQPVKSFGAEEEPRTGDNSASTVEKADVNGIKGVPVGPAKSGKPPVRRRPTKGGIPPVPQSKLQLPHISFAGTLEGRSNLYQCEKAHNGGKLFGKYWLDMQLFPQGQQQDQDQDDHQHPTTSAAATISPKPSELDPAPKSDKIRMVLDALAGERDDGVAASLTSAVKVPPEQPAGALDESVTNAGCLTSHLVQSRSDARPQSTLQLLRSSPARPESPLGSTSSVSGRTASDVSGRGPRRCHVCNKRFELDNLVKCTTCSRRYHRHCYTGKPIPAVVGDHWQCQRCERKKIPLNKSRLAHVDTGVSVEATAPSKPATESTPPSVGSPHGSSDYDPASLFPPEQTQVEKQPEPAERQRSSPMPHADVEAAQADPLAPAETSMASHADTLPVRTNQVDSDDVHFTEAHDLVDKSFSAAASSLQADRVDKPTRKPGKLQFTKRKRADTQERVRPSDNDISVFDIPQEEEPGAKLAGGATDFAPRVRDVEASTAMPGVELHENPAETPRPENTTPNVQPVVDSASPVDSVLHITKRKKGPSAAMAPCVECGSQTAKALVGPTTCSKCRKRKKEEAARLDLNSASHTSREGTLEAAVPSMTEDKPAQSSFAGEMPRQVIEEETEGPQATGPAMPSNPGQQPGEVPDNSCDDASMLDVVVDDNEDTNALFEDVDMVNGPHDTSANGQEDEAMLQELVEASQAPTTPGRKTQRIKRKSQQAVARDEYDLGSSFERPKKTYERLIGMALIDAPANRLQSKDIVEWISTNVPEYDKTEGIWANGIKATLRLNATGKCGKVICRQVEWAEGDDGEPGKDWWVLKPDVKDTLDRWDHRLKRPTLGPKTSQLNEQGPLELDNADEVDADEVDADDIEIDRQARLLDAATTSQSKKTNPVKTAGKKRATKSATHATEPDAMDVDAIDDNGQHGVPDVESSDEEPLASRAKTRHSLVSTVSQRTASFHSELDGTPGKAPHTTSDKVPLPASQHETKDMDITSLLAAPGPYPVRDDLYVRGLIHEEVENIDFSKEDLKDWPEYRPQNHFDREQKIAEIKARPNRKQLFGKPATASMLDAPLDIMRPPSLAPALTVLRDSEEFASIGKEPEEMEKPCNSLADFLGVREDVVYVPCIHKRNLAFKDQNPHVRNPIVTDIRLL</sequence>
<dbReference type="PROSITE" id="PS50016">
    <property type="entry name" value="ZF_PHD_2"/>
    <property type="match status" value="1"/>
</dbReference>
<feature type="region of interest" description="Disordered" evidence="7">
    <location>
        <begin position="796"/>
        <end position="878"/>
    </location>
</feature>
<feature type="compositionally biased region" description="Basic and acidic residues" evidence="7">
    <location>
        <begin position="71"/>
        <end position="81"/>
    </location>
</feature>
<accession>A0ABR0E4E5</accession>
<dbReference type="SMART" id="SM00249">
    <property type="entry name" value="PHD"/>
    <property type="match status" value="1"/>
</dbReference>
<comment type="subcellular location">
    <subcellularLocation>
        <location evidence="5">Nucleus</location>
    </subcellularLocation>
</comment>
<evidence type="ECO:0000313" key="11">
    <source>
        <dbReference type="Proteomes" id="UP001305779"/>
    </source>
</evidence>